<dbReference type="Proteomes" id="UP000789595">
    <property type="component" value="Unassembled WGS sequence"/>
</dbReference>
<dbReference type="AlphaFoldDB" id="A0A8J2SX65"/>
<proteinExistence type="predicted"/>
<dbReference type="InterPro" id="IPR009060">
    <property type="entry name" value="UBA-like_sf"/>
</dbReference>
<sequence length="227" mass="24693">MASLVAPSPQSTVSRKRGFCADISPIAAPTTKRTRFDGYARLRGLFPMVDDQTIRTVFDACKGDIDSAVARLSALALASTAARTAPPSPPKAPEPEPAATIETARSPDDWVGAFVAEMARSSDIPDARQRAARALRAFESFVSARSARQADQRADRLERENQVLKRAVAVQARRLEATDCEKAALERTVSAQAERLRRAERTNYALSVHLHRASPGGIPDNRPPDVY</sequence>
<feature type="domain" description="CUE" evidence="2">
    <location>
        <begin position="34"/>
        <end position="77"/>
    </location>
</feature>
<dbReference type="OrthoDB" id="440455at2759"/>
<dbReference type="Pfam" id="PF02845">
    <property type="entry name" value="CUE"/>
    <property type="match status" value="1"/>
</dbReference>
<dbReference type="PANTHER" id="PTHR31245">
    <property type="entry name" value="UBIQUITIN SYSTEM COMPONENT CUE PROTEIN"/>
    <property type="match status" value="1"/>
</dbReference>
<dbReference type="PANTHER" id="PTHR31245:SF20">
    <property type="entry name" value="F18B13.13 PROTEIN"/>
    <property type="match status" value="1"/>
</dbReference>
<dbReference type="Gene3D" id="1.10.8.10">
    <property type="entry name" value="DNA helicase RuvA subunit, C-terminal domain"/>
    <property type="match status" value="1"/>
</dbReference>
<dbReference type="GO" id="GO:0043130">
    <property type="term" value="F:ubiquitin binding"/>
    <property type="evidence" value="ECO:0007669"/>
    <property type="project" value="InterPro"/>
</dbReference>
<dbReference type="EMBL" id="CAKKNE010000005">
    <property type="protein sequence ID" value="CAH0376787.1"/>
    <property type="molecule type" value="Genomic_DNA"/>
</dbReference>
<comment type="caution">
    <text evidence="3">The sequence shown here is derived from an EMBL/GenBank/DDBJ whole genome shotgun (WGS) entry which is preliminary data.</text>
</comment>
<keyword evidence="4" id="KW-1185">Reference proteome</keyword>
<evidence type="ECO:0000313" key="3">
    <source>
        <dbReference type="EMBL" id="CAH0376787.1"/>
    </source>
</evidence>
<evidence type="ECO:0000313" key="4">
    <source>
        <dbReference type="Proteomes" id="UP000789595"/>
    </source>
</evidence>
<reference evidence="3" key="1">
    <citation type="submission" date="2021-11" db="EMBL/GenBank/DDBJ databases">
        <authorList>
            <consortium name="Genoscope - CEA"/>
            <person name="William W."/>
        </authorList>
    </citation>
    <scope>NUCLEOTIDE SEQUENCE</scope>
</reference>
<dbReference type="SUPFAM" id="SSF46934">
    <property type="entry name" value="UBA-like"/>
    <property type="match status" value="1"/>
</dbReference>
<keyword evidence="1" id="KW-0175">Coiled coil</keyword>
<gene>
    <name evidence="3" type="ORF">PECAL_5P13790</name>
</gene>
<dbReference type="CDD" id="cd14279">
    <property type="entry name" value="CUE"/>
    <property type="match status" value="1"/>
</dbReference>
<dbReference type="PROSITE" id="PS51140">
    <property type="entry name" value="CUE"/>
    <property type="match status" value="1"/>
</dbReference>
<name>A0A8J2SX65_9STRA</name>
<dbReference type="InterPro" id="IPR003892">
    <property type="entry name" value="CUE"/>
</dbReference>
<feature type="coiled-coil region" evidence="1">
    <location>
        <begin position="147"/>
        <end position="202"/>
    </location>
</feature>
<protein>
    <recommendedName>
        <fullName evidence="2">CUE domain-containing protein</fullName>
    </recommendedName>
</protein>
<accession>A0A8J2SX65</accession>
<evidence type="ECO:0000259" key="2">
    <source>
        <dbReference type="PROSITE" id="PS51140"/>
    </source>
</evidence>
<organism evidence="3 4">
    <name type="scientific">Pelagomonas calceolata</name>
    <dbReference type="NCBI Taxonomy" id="35677"/>
    <lineage>
        <taxon>Eukaryota</taxon>
        <taxon>Sar</taxon>
        <taxon>Stramenopiles</taxon>
        <taxon>Ochrophyta</taxon>
        <taxon>Pelagophyceae</taxon>
        <taxon>Pelagomonadales</taxon>
        <taxon>Pelagomonadaceae</taxon>
        <taxon>Pelagomonas</taxon>
    </lineage>
</organism>
<evidence type="ECO:0000256" key="1">
    <source>
        <dbReference type="SAM" id="Coils"/>
    </source>
</evidence>